<evidence type="ECO:0000256" key="2">
    <source>
        <dbReference type="ARBA" id="ARBA00022475"/>
    </source>
</evidence>
<keyword evidence="5 14" id="KW-0732">Signal</keyword>
<organism evidence="17 18">
    <name type="scientific">Anabarilius grahami</name>
    <name type="common">Kanglang fish</name>
    <name type="synonym">Barilius grahami</name>
    <dbReference type="NCBI Taxonomy" id="495550"/>
    <lineage>
        <taxon>Eukaryota</taxon>
        <taxon>Metazoa</taxon>
        <taxon>Chordata</taxon>
        <taxon>Craniata</taxon>
        <taxon>Vertebrata</taxon>
        <taxon>Euteleostomi</taxon>
        <taxon>Actinopterygii</taxon>
        <taxon>Neopterygii</taxon>
        <taxon>Teleostei</taxon>
        <taxon>Ostariophysi</taxon>
        <taxon>Cypriniformes</taxon>
        <taxon>Xenocyprididae</taxon>
        <taxon>Xenocypridinae</taxon>
        <taxon>Xenocypridinae incertae sedis</taxon>
        <taxon>Anabarilius</taxon>
    </lineage>
</organism>
<dbReference type="GO" id="GO:0005044">
    <property type="term" value="F:scavenger receptor activity"/>
    <property type="evidence" value="ECO:0007669"/>
    <property type="project" value="InterPro"/>
</dbReference>
<feature type="domain" description="EGF-like" evidence="15">
    <location>
        <begin position="296"/>
        <end position="326"/>
    </location>
</feature>
<comment type="subcellular location">
    <subcellularLocation>
        <location evidence="1">Cell membrane</location>
        <topology evidence="1">Single-pass membrane protein</topology>
    </subcellularLocation>
</comment>
<dbReference type="InterPro" id="IPR002049">
    <property type="entry name" value="LE_dom"/>
</dbReference>
<feature type="domain" description="EMI" evidence="16">
    <location>
        <begin position="27"/>
        <end position="104"/>
    </location>
</feature>
<keyword evidence="2" id="KW-1003">Cell membrane</keyword>
<comment type="caution">
    <text evidence="17">The sequence shown here is derived from an EMBL/GenBank/DDBJ whole genome shotgun (WGS) entry which is preliminary data.</text>
</comment>
<feature type="transmembrane region" description="Helical" evidence="13">
    <location>
        <begin position="773"/>
        <end position="796"/>
    </location>
</feature>
<evidence type="ECO:0000313" key="18">
    <source>
        <dbReference type="Proteomes" id="UP000281406"/>
    </source>
</evidence>
<evidence type="ECO:0000256" key="9">
    <source>
        <dbReference type="ARBA" id="ARBA00023157"/>
    </source>
</evidence>
<feature type="domain" description="EGF-like" evidence="15">
    <location>
        <begin position="595"/>
        <end position="630"/>
    </location>
</feature>
<feature type="domain" description="EGF-like" evidence="15">
    <location>
        <begin position="423"/>
        <end position="458"/>
    </location>
</feature>
<dbReference type="Pfam" id="PF00053">
    <property type="entry name" value="EGF_laminin"/>
    <property type="match status" value="2"/>
</dbReference>
<dbReference type="CDD" id="cd00055">
    <property type="entry name" value="EGF_Lam"/>
    <property type="match status" value="3"/>
</dbReference>
<dbReference type="Gene3D" id="2.10.25.10">
    <property type="entry name" value="Laminin"/>
    <property type="match status" value="2"/>
</dbReference>
<comment type="caution">
    <text evidence="11">Lacks conserved residue(s) required for the propagation of feature annotation.</text>
</comment>
<keyword evidence="6" id="KW-0677">Repeat</keyword>
<sequence length="1041" mass="112924">MKTAEICVVLFVLGCVCELSLSLDPRDPNVCSLWESFTTSVKESYAQPFDYVHEETCSEPWSANKCTRHRITYKTLYRQVVKMDYRKRYHCCSGFYESSNKCVPRCTKECVHGRCVAPDRCQCESGWRGDDCSSYLATFGICVFVQHVMPSIGVQAAGDSVSARTGESVAFLQEPVSAQPDTLVKTARYGCTSSLFIDLDVDPCPTKSFGQGCLQECQCGTGGFCNKTTGECVCRDGFTGTLCEKPCMRSNRCSARCACQNGGICQGRGVCLCPPGWMGAVCTERCPPGRFGSNCAKECLCHNGGHCDPEKGQCQCDAGYTGERCNEECPVGTYGEDCKGVCDCANGARCYNIHGGCLCEPGFKGQRCDHRMCPDGAYGMHCEHRCLCNSQNTLSCHPLKGECTCQPGWAGLYCNETCAHGYYGNGCLEPCLCVNGGVCDTVTGQCHCAPGYTGLHCEKLCEDGFYGKGCSSPCTCVNSKACSPIDGTCFCKEGWRGLDCSIACSEDTWGPGCNFTCQCANGASCHPDDGSCRCTAGWRGASCDEPCPIGTFGPGCQHKCDCLHDEGCESVTGQCLCLPGWTGLRCTQQCPEGTWGLQCNQTCSCLNSATCQAHTGTCLCKPGFWGAQCEHMLVYSERGAAVNAHHVYMLSPAITLQAIVCVGLDIPDNCVNKPAPLVGMEAIVAMCAGAPTMQHVITRTVCAFVLQEGLDRTALYTGTFGINCAQTCSCPPNHSCDPHTGDCVCVPGPAEDCKPEHELSMMVPVSPVERDSWGAIAGIVVLVILVVLLLAVLLLYRRRQQDKQSNTPVVSFSSTRTVSSEYTVPDVPHSYHHYYSNPSYHTLSQNRPPLPHLPNNQDRAIKNTNNQLFCSLKNMERERRGLFAAETNATLPPGWKHQEPPKDTGAFGIDRSYSYSATLGKHFNKVAELKDSCVAVSSSSLNSENPYATIKDLPGLPPCPPESSYMEMKSAVPRERSYTEISPPVMTSSTLSCREHCSLGNVVEQEPQNHYDLPINSHIPGHYDLPPVRRPPSPSPRRLPH</sequence>
<evidence type="ECO:0000256" key="8">
    <source>
        <dbReference type="ARBA" id="ARBA00023136"/>
    </source>
</evidence>
<dbReference type="PANTHER" id="PTHR24043:SF9">
    <property type="entry name" value="MULTIPLE EGF LIKE DOMAINS 11"/>
    <property type="match status" value="1"/>
</dbReference>
<evidence type="ECO:0000256" key="12">
    <source>
        <dbReference type="SAM" id="MobiDB-lite"/>
    </source>
</evidence>
<evidence type="ECO:0000256" key="6">
    <source>
        <dbReference type="ARBA" id="ARBA00022737"/>
    </source>
</evidence>
<keyword evidence="3 11" id="KW-0245">EGF-like domain</keyword>
<evidence type="ECO:0000256" key="7">
    <source>
        <dbReference type="ARBA" id="ARBA00022989"/>
    </source>
</evidence>
<feature type="domain" description="EGF-like" evidence="15">
    <location>
        <begin position="249"/>
        <end position="283"/>
    </location>
</feature>
<evidence type="ECO:0000256" key="13">
    <source>
        <dbReference type="SAM" id="Phobius"/>
    </source>
</evidence>
<keyword evidence="9 11" id="KW-1015">Disulfide bond</keyword>
<evidence type="ECO:0000256" key="14">
    <source>
        <dbReference type="SAM" id="SignalP"/>
    </source>
</evidence>
<evidence type="ECO:0000259" key="15">
    <source>
        <dbReference type="PROSITE" id="PS50026"/>
    </source>
</evidence>
<comment type="similarity">
    <text evidence="10">Belongs to the MEGF family.</text>
</comment>
<dbReference type="PANTHER" id="PTHR24043">
    <property type="entry name" value="SCAVENGER RECEPTOR CLASS F"/>
    <property type="match status" value="1"/>
</dbReference>
<dbReference type="Pfam" id="PF23301">
    <property type="entry name" value="EGF_PEAR1L"/>
    <property type="match status" value="1"/>
</dbReference>
<dbReference type="Pfam" id="PF12661">
    <property type="entry name" value="hEGF"/>
    <property type="match status" value="4"/>
</dbReference>
<dbReference type="EMBL" id="RJVU01062584">
    <property type="protein sequence ID" value="ROJ29240.1"/>
    <property type="molecule type" value="Genomic_DNA"/>
</dbReference>
<dbReference type="PROSITE" id="PS51041">
    <property type="entry name" value="EMI"/>
    <property type="match status" value="1"/>
</dbReference>
<feature type="region of interest" description="Disordered" evidence="12">
    <location>
        <begin position="1008"/>
        <end position="1041"/>
    </location>
</feature>
<dbReference type="InterPro" id="IPR057138">
    <property type="entry name" value="EGF_PEAR1L-like"/>
</dbReference>
<feature type="disulfide bond" evidence="11">
    <location>
        <begin position="273"/>
        <end position="282"/>
    </location>
</feature>
<evidence type="ECO:0000256" key="10">
    <source>
        <dbReference type="ARBA" id="ARBA00038377"/>
    </source>
</evidence>
<feature type="disulfide bond" evidence="11">
    <location>
        <begin position="534"/>
        <end position="543"/>
    </location>
</feature>
<feature type="disulfide bond" evidence="11">
    <location>
        <begin position="359"/>
        <end position="368"/>
    </location>
</feature>
<dbReference type="InterPro" id="IPR013032">
    <property type="entry name" value="EGF-like_CS"/>
</dbReference>
<dbReference type="FunFam" id="2.170.300.10:FF:000041">
    <property type="entry name" value="Tyrosine protein kinase receptor tie-1, putative"/>
    <property type="match status" value="2"/>
</dbReference>
<feature type="signal peptide" evidence="14">
    <location>
        <begin position="1"/>
        <end position="22"/>
    </location>
</feature>
<dbReference type="PROSITE" id="PS50026">
    <property type="entry name" value="EGF_3"/>
    <property type="match status" value="6"/>
</dbReference>
<dbReference type="AlphaFoldDB" id="A0A3N0XRV5"/>
<dbReference type="OrthoDB" id="10268124at2759"/>
<dbReference type="PROSITE" id="PS01186">
    <property type="entry name" value="EGF_2"/>
    <property type="match status" value="3"/>
</dbReference>
<dbReference type="GO" id="GO:0005886">
    <property type="term" value="C:plasma membrane"/>
    <property type="evidence" value="ECO:0007669"/>
    <property type="project" value="UniProtKB-SubCell"/>
</dbReference>
<evidence type="ECO:0000256" key="11">
    <source>
        <dbReference type="PROSITE-ProRule" id="PRU00076"/>
    </source>
</evidence>
<dbReference type="Proteomes" id="UP000281406">
    <property type="component" value="Unassembled WGS sequence"/>
</dbReference>
<evidence type="ECO:0000256" key="1">
    <source>
        <dbReference type="ARBA" id="ARBA00004162"/>
    </source>
</evidence>
<protein>
    <submittedName>
        <fullName evidence="17">Platelet endothelial aggregation receptor 1</fullName>
    </submittedName>
</protein>
<evidence type="ECO:0000256" key="5">
    <source>
        <dbReference type="ARBA" id="ARBA00022729"/>
    </source>
</evidence>
<dbReference type="InterPro" id="IPR011489">
    <property type="entry name" value="EMI_domain"/>
</dbReference>
<evidence type="ECO:0000259" key="16">
    <source>
        <dbReference type="PROSITE" id="PS51041"/>
    </source>
</evidence>
<evidence type="ECO:0000256" key="3">
    <source>
        <dbReference type="ARBA" id="ARBA00022536"/>
    </source>
</evidence>
<feature type="compositionally biased region" description="Pro residues" evidence="12">
    <location>
        <begin position="1028"/>
        <end position="1041"/>
    </location>
</feature>
<feature type="chain" id="PRO_5018084499" evidence="14">
    <location>
        <begin position="23"/>
        <end position="1041"/>
    </location>
</feature>
<dbReference type="SMART" id="SM00181">
    <property type="entry name" value="EGF"/>
    <property type="match status" value="11"/>
</dbReference>
<evidence type="ECO:0000313" key="17">
    <source>
        <dbReference type="EMBL" id="ROJ29240.1"/>
    </source>
</evidence>
<keyword evidence="7 13" id="KW-1133">Transmembrane helix</keyword>
<accession>A0A3N0XRV5</accession>
<dbReference type="PROSITE" id="PS00022">
    <property type="entry name" value="EGF_1"/>
    <property type="match status" value="8"/>
</dbReference>
<keyword evidence="17" id="KW-0675">Receptor</keyword>
<feature type="disulfide bond" evidence="11">
    <location>
        <begin position="620"/>
        <end position="629"/>
    </location>
</feature>
<reference evidence="17 18" key="1">
    <citation type="submission" date="2018-10" db="EMBL/GenBank/DDBJ databases">
        <title>Genome assembly for a Yunnan-Guizhou Plateau 3E fish, Anabarilius grahami (Regan), and its evolutionary and genetic applications.</title>
        <authorList>
            <person name="Jiang W."/>
        </authorList>
    </citation>
    <scope>NUCLEOTIDE SEQUENCE [LARGE SCALE GENOMIC DNA]</scope>
    <source>
        <strain evidence="17">AG-KIZ</strain>
        <tissue evidence="17">Muscle</tissue>
    </source>
</reference>
<dbReference type="FunFam" id="2.10.25.10:FF:000114">
    <property type="entry name" value="Multiple epidermal growth factor-like domains protein 11"/>
    <property type="match status" value="1"/>
</dbReference>
<dbReference type="InterPro" id="IPR000742">
    <property type="entry name" value="EGF"/>
</dbReference>
<feature type="domain" description="EGF-like" evidence="15">
    <location>
        <begin position="509"/>
        <end position="544"/>
    </location>
</feature>
<dbReference type="PRINTS" id="PR00011">
    <property type="entry name" value="EGFLAMININ"/>
</dbReference>
<feature type="disulfide bond" evidence="11">
    <location>
        <begin position="316"/>
        <end position="325"/>
    </location>
</feature>
<proteinExistence type="inferred from homology"/>
<keyword evidence="4 13" id="KW-0812">Transmembrane</keyword>
<dbReference type="GO" id="GO:0007157">
    <property type="term" value="P:heterophilic cell-cell adhesion via plasma membrane cell adhesion molecules"/>
    <property type="evidence" value="ECO:0007669"/>
    <property type="project" value="TreeGrafter"/>
</dbReference>
<evidence type="ECO:0000256" key="4">
    <source>
        <dbReference type="ARBA" id="ARBA00022692"/>
    </source>
</evidence>
<feature type="domain" description="EGF-like" evidence="15">
    <location>
        <begin position="334"/>
        <end position="369"/>
    </location>
</feature>
<dbReference type="FunFam" id="2.170.300.10:FF:000002">
    <property type="entry name" value="Multiple epidermal growth factor-like domains 10"/>
    <property type="match status" value="1"/>
</dbReference>
<gene>
    <name evidence="17" type="ORF">DPX16_13684</name>
</gene>
<name>A0A3N0XRV5_ANAGA</name>
<dbReference type="SMART" id="SM00180">
    <property type="entry name" value="EGF_Lam"/>
    <property type="match status" value="10"/>
</dbReference>
<dbReference type="InterPro" id="IPR042635">
    <property type="entry name" value="MEGF10/SREC1/2-like"/>
</dbReference>
<dbReference type="Gene3D" id="2.170.300.10">
    <property type="entry name" value="Tie2 ligand-binding domain superfamily"/>
    <property type="match status" value="4"/>
</dbReference>
<keyword evidence="8 13" id="KW-0472">Membrane</keyword>
<keyword evidence="18" id="KW-1185">Reference proteome</keyword>
<feature type="disulfide bond" evidence="11">
    <location>
        <begin position="448"/>
        <end position="457"/>
    </location>
</feature>